<accession>A0ABQ6A9I6</accession>
<organism evidence="1 2">
    <name type="scientific">Acidocella aquatica</name>
    <dbReference type="NCBI Taxonomy" id="1922313"/>
    <lineage>
        <taxon>Bacteria</taxon>
        <taxon>Pseudomonadati</taxon>
        <taxon>Pseudomonadota</taxon>
        <taxon>Alphaproteobacteria</taxon>
        <taxon>Acetobacterales</taxon>
        <taxon>Acidocellaceae</taxon>
        <taxon>Acidocella</taxon>
    </lineage>
</organism>
<dbReference type="Proteomes" id="UP001156641">
    <property type="component" value="Unassembled WGS sequence"/>
</dbReference>
<sequence length="48" mass="5552">MHGGWGYTEVALQIGFRPDTLPLIGNDLFYLSKSRKQLEHQIPKLARR</sequence>
<evidence type="ECO:0000313" key="1">
    <source>
        <dbReference type="EMBL" id="GLR66740.1"/>
    </source>
</evidence>
<keyword evidence="2" id="KW-1185">Reference proteome</keyword>
<gene>
    <name evidence="1" type="ORF">GCM10010909_14200</name>
</gene>
<evidence type="ECO:0000313" key="2">
    <source>
        <dbReference type="Proteomes" id="UP001156641"/>
    </source>
</evidence>
<comment type="caution">
    <text evidence="1">The sequence shown here is derived from an EMBL/GenBank/DDBJ whole genome shotgun (WGS) entry which is preliminary data.</text>
</comment>
<dbReference type="EMBL" id="BSOS01000034">
    <property type="protein sequence ID" value="GLR66740.1"/>
    <property type="molecule type" value="Genomic_DNA"/>
</dbReference>
<protein>
    <submittedName>
        <fullName evidence="1">Uncharacterized protein</fullName>
    </submittedName>
</protein>
<name>A0ABQ6A9I6_9PROT</name>
<proteinExistence type="predicted"/>
<reference evidence="2" key="1">
    <citation type="journal article" date="2019" name="Int. J. Syst. Evol. Microbiol.">
        <title>The Global Catalogue of Microorganisms (GCM) 10K type strain sequencing project: providing services to taxonomists for standard genome sequencing and annotation.</title>
        <authorList>
            <consortium name="The Broad Institute Genomics Platform"/>
            <consortium name="The Broad Institute Genome Sequencing Center for Infectious Disease"/>
            <person name="Wu L."/>
            <person name="Ma J."/>
        </authorList>
    </citation>
    <scope>NUCLEOTIDE SEQUENCE [LARGE SCALE GENOMIC DNA]</scope>
    <source>
        <strain evidence="2">NBRC 112502</strain>
    </source>
</reference>